<proteinExistence type="predicted"/>
<dbReference type="InterPro" id="IPR033457">
    <property type="entry name" value="DUF5133"/>
</dbReference>
<protein>
    <submittedName>
        <fullName evidence="1">DUF5133 domain-containing protein</fullName>
    </submittedName>
</protein>
<keyword evidence="2" id="KW-1185">Reference proteome</keyword>
<sequence length="82" mass="9465">MLMPNHSEVAEVLSNYRRQERRMLHDPADPEISACFRDTAYTLCVLMDRRTALEAVCRAEDYLRYLRDTSEPQTPTGTAVTD</sequence>
<organism evidence="1 2">
    <name type="scientific">Streptomyces formicae</name>
    <dbReference type="NCBI Taxonomy" id="1616117"/>
    <lineage>
        <taxon>Bacteria</taxon>
        <taxon>Bacillati</taxon>
        <taxon>Actinomycetota</taxon>
        <taxon>Actinomycetes</taxon>
        <taxon>Kitasatosporales</taxon>
        <taxon>Streptomycetaceae</taxon>
        <taxon>Streptomyces</taxon>
    </lineage>
</organism>
<gene>
    <name evidence="1" type="ORF">J4032_17730</name>
</gene>
<accession>A0ABY3WQM7</accession>
<dbReference type="RefSeq" id="WP_242331815.1">
    <property type="nucleotide sequence ID" value="NZ_CP071872.1"/>
</dbReference>
<evidence type="ECO:0000313" key="1">
    <source>
        <dbReference type="EMBL" id="UNM13092.1"/>
    </source>
</evidence>
<name>A0ABY3WQM7_9ACTN</name>
<dbReference type="EMBL" id="CP071872">
    <property type="protein sequence ID" value="UNM13092.1"/>
    <property type="molecule type" value="Genomic_DNA"/>
</dbReference>
<dbReference type="Proteomes" id="UP000828924">
    <property type="component" value="Chromosome"/>
</dbReference>
<dbReference type="Pfam" id="PF17196">
    <property type="entry name" value="DUF5133"/>
    <property type="match status" value="1"/>
</dbReference>
<evidence type="ECO:0000313" key="2">
    <source>
        <dbReference type="Proteomes" id="UP000828924"/>
    </source>
</evidence>
<reference evidence="1 2" key="1">
    <citation type="submission" date="2021-03" db="EMBL/GenBank/DDBJ databases">
        <title>Complete genome of Streptomyces formicae strain 1H-GS9 (DSM 100524).</title>
        <authorList>
            <person name="Atanasov K.E."/>
            <person name="Altabella T."/>
            <person name="Ferrer A."/>
        </authorList>
    </citation>
    <scope>NUCLEOTIDE SEQUENCE [LARGE SCALE GENOMIC DNA]</scope>
    <source>
        <strain evidence="1 2">1H-GS9</strain>
    </source>
</reference>